<dbReference type="AlphaFoldDB" id="A0A1E1MMQ1"/>
<organism evidence="4 5">
    <name type="scientific">Rhynchosporium secalis</name>
    <name type="common">Barley scald fungus</name>
    <dbReference type="NCBI Taxonomy" id="38038"/>
    <lineage>
        <taxon>Eukaryota</taxon>
        <taxon>Fungi</taxon>
        <taxon>Dikarya</taxon>
        <taxon>Ascomycota</taxon>
        <taxon>Pezizomycotina</taxon>
        <taxon>Leotiomycetes</taxon>
        <taxon>Helotiales</taxon>
        <taxon>Ploettnerulaceae</taxon>
        <taxon>Rhynchosporium</taxon>
    </lineage>
</organism>
<evidence type="ECO:0000256" key="2">
    <source>
        <dbReference type="SAM" id="SignalP"/>
    </source>
</evidence>
<dbReference type="InterPro" id="IPR002889">
    <property type="entry name" value="WSC_carb-bd"/>
</dbReference>
<feature type="signal peptide" evidence="2">
    <location>
        <begin position="1"/>
        <end position="24"/>
    </location>
</feature>
<evidence type="ECO:0000259" key="3">
    <source>
        <dbReference type="PROSITE" id="PS51212"/>
    </source>
</evidence>
<name>A0A1E1MMQ1_RHYSE</name>
<dbReference type="EMBL" id="FJVC01000426">
    <property type="protein sequence ID" value="CZT50357.1"/>
    <property type="molecule type" value="Genomic_DNA"/>
</dbReference>
<gene>
    <name evidence="4" type="ORF">RSE6_11326</name>
</gene>
<evidence type="ECO:0000256" key="1">
    <source>
        <dbReference type="SAM" id="MobiDB-lite"/>
    </source>
</evidence>
<accession>A0A1E1MMQ1</accession>
<feature type="region of interest" description="Disordered" evidence="1">
    <location>
        <begin position="219"/>
        <end position="249"/>
    </location>
</feature>
<keyword evidence="5" id="KW-1185">Reference proteome</keyword>
<dbReference type="SMART" id="SM00321">
    <property type="entry name" value="WSC"/>
    <property type="match status" value="1"/>
</dbReference>
<evidence type="ECO:0000313" key="4">
    <source>
        <dbReference type="EMBL" id="CZT50357.1"/>
    </source>
</evidence>
<feature type="compositionally biased region" description="Acidic residues" evidence="1">
    <location>
        <begin position="482"/>
        <end position="493"/>
    </location>
</feature>
<feature type="region of interest" description="Disordered" evidence="1">
    <location>
        <begin position="482"/>
        <end position="529"/>
    </location>
</feature>
<dbReference type="PROSITE" id="PS51212">
    <property type="entry name" value="WSC"/>
    <property type="match status" value="1"/>
</dbReference>
<dbReference type="Proteomes" id="UP000177625">
    <property type="component" value="Unassembled WGS sequence"/>
</dbReference>
<protein>
    <recommendedName>
        <fullName evidence="3">WSC domain-containing protein</fullName>
    </recommendedName>
</protein>
<feature type="compositionally biased region" description="Polar residues" evidence="1">
    <location>
        <begin position="232"/>
        <end position="241"/>
    </location>
</feature>
<reference evidence="5" key="1">
    <citation type="submission" date="2016-03" db="EMBL/GenBank/DDBJ databases">
        <authorList>
            <person name="Guldener U."/>
        </authorList>
    </citation>
    <scope>NUCLEOTIDE SEQUENCE [LARGE SCALE GENOMIC DNA]</scope>
</reference>
<feature type="domain" description="WSC" evidence="3">
    <location>
        <begin position="34"/>
        <end position="127"/>
    </location>
</feature>
<evidence type="ECO:0000313" key="5">
    <source>
        <dbReference type="Proteomes" id="UP000177625"/>
    </source>
</evidence>
<proteinExistence type="predicted"/>
<keyword evidence="2" id="KW-0732">Signal</keyword>
<feature type="chain" id="PRO_5009448540" description="WSC domain-containing protein" evidence="2">
    <location>
        <begin position="25"/>
        <end position="576"/>
    </location>
</feature>
<sequence length="576" mass="60028">MTPSLSLKHGVFVIASVFISFGYSAPQTLGTDCGWKYLGCVFYQGSDRPIIARFAPSAEVDTTKENCQAVCTLNEYTYAAMEDGWGCYCGNTLKSTLSLEGYCNEPCFGNKAEICGGYISQSIYVNTCPVVSSVSSLSTTPFTLPSLTATVIATSTDIPILSSSLGPELTTTSVSEAAPTTPTLPPPAEITPSLSLSFGPPMTTESAPAETPTLSVSTVLPSTTEPLPAETSRLSVSTGTPTEAVPFPTITTPSLSLSIGTFTSTLTQPSVTPSPSLSLGPTTYTVAPLASTTAATLTESKPPHHTYSVPTLSISSHTRKPPWTTTYTISTVAVTKTYTITSCAPTVVSCPYGLTTTSVSHYTTITPLASTLSHLPTKYTTSTIITTKTYTIKSCAPEITSCSIGSITSTVSQYTTVCPVTIPPSPPSPPSSNITTSSTTTTKYSTITLTDKFGTMTTTLPPSTKTLQLSLGTPLFTLAPEAPEEEAPQTEEFPEAKSAGVSAGHSSPPAPEPEEIPKSESTGISAGYISPPVNSTVVPQVPTLPIEANLAGPLFNTINSRVFACSFVVAVGLFMI</sequence>
<dbReference type="Pfam" id="PF01822">
    <property type="entry name" value="WSC"/>
    <property type="match status" value="1"/>
</dbReference>